<reference evidence="3" key="1">
    <citation type="submission" date="2016-10" db="EMBL/GenBank/DDBJ databases">
        <authorList>
            <person name="Varghese N."/>
        </authorList>
    </citation>
    <scope>NUCLEOTIDE SEQUENCE [LARGE SCALE GENOMIC DNA]</scope>
    <source>
        <strain evidence="3">KPR-7A</strain>
    </source>
</reference>
<dbReference type="EMBL" id="FMZR01000006">
    <property type="protein sequence ID" value="SDD44629.1"/>
    <property type="molecule type" value="Genomic_DNA"/>
</dbReference>
<dbReference type="AlphaFoldDB" id="A0A1G6UTJ3"/>
<dbReference type="Gene3D" id="2.40.320.10">
    <property type="entry name" value="Hypothetical Protein Pfu-838710-001"/>
    <property type="match status" value="1"/>
</dbReference>
<dbReference type="InterPro" id="IPR008173">
    <property type="entry name" value="Adenylyl_cyclase_CyaB"/>
</dbReference>
<dbReference type="SUPFAM" id="SSF55154">
    <property type="entry name" value="CYTH-like phosphatases"/>
    <property type="match status" value="1"/>
</dbReference>
<evidence type="ECO:0000259" key="1">
    <source>
        <dbReference type="PROSITE" id="PS51707"/>
    </source>
</evidence>
<name>A0A1G6UTJ3_9BACI</name>
<proteinExistence type="predicted"/>
<dbReference type="InterPro" id="IPR023577">
    <property type="entry name" value="CYTH_domain"/>
</dbReference>
<organism evidence="2 3">
    <name type="scientific">Bacillus wiedmannii</name>
    <dbReference type="NCBI Taxonomy" id="1890302"/>
    <lineage>
        <taxon>Bacteria</taxon>
        <taxon>Bacillati</taxon>
        <taxon>Bacillota</taxon>
        <taxon>Bacilli</taxon>
        <taxon>Bacillales</taxon>
        <taxon>Bacillaceae</taxon>
        <taxon>Bacillus</taxon>
        <taxon>Bacillus cereus group</taxon>
    </lineage>
</organism>
<protein>
    <submittedName>
        <fullName evidence="2">Adenylate cyclase, class 2</fullName>
    </submittedName>
</protein>
<evidence type="ECO:0000313" key="3">
    <source>
        <dbReference type="Proteomes" id="UP000183507"/>
    </source>
</evidence>
<gene>
    <name evidence="2" type="ORF">SAMN04487767_106102</name>
</gene>
<dbReference type="InterPro" id="IPR033469">
    <property type="entry name" value="CYTH-like_dom_sf"/>
</dbReference>
<dbReference type="Proteomes" id="UP000183507">
    <property type="component" value="Unassembled WGS sequence"/>
</dbReference>
<dbReference type="RefSeq" id="WP_074651212.1">
    <property type="nucleotide sequence ID" value="NZ_FMZR01000006.1"/>
</dbReference>
<sequence length="180" mass="21075">MKEVELRFKINNAEYIHGKLSDLNFTLLSEKRQIDEYFKHKGFEKEGDVVGSYIYRLRTDSQKGNSAVRKKTIEPGIWDELEIDIDGDNLTFIRTLMEDSLSSILVIDKYRRTYKKDDFTLNIDIIKDLGEFVEVELLVFEESNEAMKKIENLILELGVNKSDIIREGYVTLIKKEKELV</sequence>
<feature type="domain" description="CYTH" evidence="1">
    <location>
        <begin position="1"/>
        <end position="175"/>
    </location>
</feature>
<dbReference type="SMART" id="SM01118">
    <property type="entry name" value="CYTH"/>
    <property type="match status" value="1"/>
</dbReference>
<dbReference type="PANTHER" id="PTHR21028">
    <property type="entry name" value="SI:CH211-156B7.4"/>
    <property type="match status" value="1"/>
</dbReference>
<evidence type="ECO:0000313" key="2">
    <source>
        <dbReference type="EMBL" id="SDD44629.1"/>
    </source>
</evidence>
<accession>A0A1G6UTJ3</accession>
<dbReference type="PROSITE" id="PS51707">
    <property type="entry name" value="CYTH"/>
    <property type="match status" value="1"/>
</dbReference>
<dbReference type="PANTHER" id="PTHR21028:SF2">
    <property type="entry name" value="CYTH DOMAIN-CONTAINING PROTEIN"/>
    <property type="match status" value="1"/>
</dbReference>
<dbReference type="Pfam" id="PF01928">
    <property type="entry name" value="CYTH"/>
    <property type="match status" value="1"/>
</dbReference>